<keyword evidence="8" id="KW-1278">Translocase</keyword>
<comment type="caution">
    <text evidence="13">The sequence shown here is derived from an EMBL/GenBank/DDBJ whole genome shotgun (WGS) entry which is preliminary data.</text>
</comment>
<dbReference type="InterPro" id="IPR036412">
    <property type="entry name" value="HAD-like_sf"/>
</dbReference>
<dbReference type="SUPFAM" id="SSF81665">
    <property type="entry name" value="Calcium ATPase, transmembrane domain M"/>
    <property type="match status" value="1"/>
</dbReference>
<dbReference type="NCBIfam" id="TIGR01494">
    <property type="entry name" value="ATPase_P-type"/>
    <property type="match status" value="2"/>
</dbReference>
<keyword evidence="10 11" id="KW-0472">Membrane</keyword>
<feature type="transmembrane region" description="Helical" evidence="11">
    <location>
        <begin position="50"/>
        <end position="75"/>
    </location>
</feature>
<feature type="transmembrane region" description="Helical" evidence="11">
    <location>
        <begin position="763"/>
        <end position="786"/>
    </location>
</feature>
<evidence type="ECO:0000256" key="3">
    <source>
        <dbReference type="ARBA" id="ARBA00022553"/>
    </source>
</evidence>
<dbReference type="GO" id="GO:0030007">
    <property type="term" value="P:intracellular potassium ion homeostasis"/>
    <property type="evidence" value="ECO:0007669"/>
    <property type="project" value="TreeGrafter"/>
</dbReference>
<dbReference type="GO" id="GO:0005886">
    <property type="term" value="C:plasma membrane"/>
    <property type="evidence" value="ECO:0007669"/>
    <property type="project" value="TreeGrafter"/>
</dbReference>
<dbReference type="AlphaFoldDB" id="A0A2P5P7V9"/>
<evidence type="ECO:0000313" key="14">
    <source>
        <dbReference type="Proteomes" id="UP000235653"/>
    </source>
</evidence>
<dbReference type="FunFam" id="2.70.150.10:FF:000160">
    <property type="entry name" value="Sarcoplasmic/endoplasmic reticulum calcium ATPase 1"/>
    <property type="match status" value="1"/>
</dbReference>
<dbReference type="Gene3D" id="2.70.150.10">
    <property type="entry name" value="Calcium-transporting ATPase, cytoplasmic transduction domain A"/>
    <property type="match status" value="1"/>
</dbReference>
<evidence type="ECO:0000256" key="9">
    <source>
        <dbReference type="ARBA" id="ARBA00022989"/>
    </source>
</evidence>
<dbReference type="Pfam" id="PF00689">
    <property type="entry name" value="Cation_ATPase_C"/>
    <property type="match status" value="1"/>
</dbReference>
<keyword evidence="3" id="KW-0597">Phosphoprotein</keyword>
<dbReference type="Pfam" id="PF00690">
    <property type="entry name" value="Cation_ATPase_N"/>
    <property type="match status" value="1"/>
</dbReference>
<protein>
    <recommendedName>
        <fullName evidence="12">Cation-transporting P-type ATPase N-terminal domain-containing protein</fullName>
    </recommendedName>
</protein>
<dbReference type="SUPFAM" id="SSF81660">
    <property type="entry name" value="Metal cation-transporting ATPase, ATP-binding domain N"/>
    <property type="match status" value="1"/>
</dbReference>
<evidence type="ECO:0000256" key="1">
    <source>
        <dbReference type="ARBA" id="ARBA00004127"/>
    </source>
</evidence>
<dbReference type="GO" id="GO:0016887">
    <property type="term" value="F:ATP hydrolysis activity"/>
    <property type="evidence" value="ECO:0007669"/>
    <property type="project" value="InterPro"/>
</dbReference>
<dbReference type="Gene3D" id="3.40.50.1000">
    <property type="entry name" value="HAD superfamily/HAD-like"/>
    <property type="match status" value="1"/>
</dbReference>
<dbReference type="InterPro" id="IPR050510">
    <property type="entry name" value="Cation_transp_ATPase_P-type"/>
</dbReference>
<dbReference type="InterPro" id="IPR044492">
    <property type="entry name" value="P_typ_ATPase_HD_dom"/>
</dbReference>
<evidence type="ECO:0000256" key="8">
    <source>
        <dbReference type="ARBA" id="ARBA00022967"/>
    </source>
</evidence>
<dbReference type="SMART" id="SM00831">
    <property type="entry name" value="Cation_ATPase_N"/>
    <property type="match status" value="1"/>
</dbReference>
<dbReference type="InterPro" id="IPR006068">
    <property type="entry name" value="ATPase_P-typ_cation-transptr_C"/>
</dbReference>
<dbReference type="InterPro" id="IPR059000">
    <property type="entry name" value="ATPase_P-type_domA"/>
</dbReference>
<dbReference type="Gene3D" id="1.20.1110.10">
    <property type="entry name" value="Calcium-transporting ATPase, transmembrane domain"/>
    <property type="match status" value="1"/>
</dbReference>
<dbReference type="Pfam" id="PF08282">
    <property type="entry name" value="Hydrolase_3"/>
    <property type="match status" value="1"/>
</dbReference>
<dbReference type="InterPro" id="IPR023298">
    <property type="entry name" value="ATPase_P-typ_TM_dom_sf"/>
</dbReference>
<dbReference type="SFLD" id="SFLDS00003">
    <property type="entry name" value="Haloacid_Dehalogenase"/>
    <property type="match status" value="1"/>
</dbReference>
<feature type="transmembrane region" description="Helical" evidence="11">
    <location>
        <begin position="690"/>
        <end position="713"/>
    </location>
</feature>
<dbReference type="Gene3D" id="3.40.1110.10">
    <property type="entry name" value="Calcium-transporting ATPase, cytoplasmic domain N"/>
    <property type="match status" value="1"/>
</dbReference>
<dbReference type="GO" id="GO:0005524">
    <property type="term" value="F:ATP binding"/>
    <property type="evidence" value="ECO:0007669"/>
    <property type="project" value="UniProtKB-KW"/>
</dbReference>
<keyword evidence="9 11" id="KW-1133">Transmembrane helix</keyword>
<comment type="subcellular location">
    <subcellularLocation>
        <location evidence="1">Endomembrane system</location>
        <topology evidence="1">Multi-pass membrane protein</topology>
    </subcellularLocation>
</comment>
<dbReference type="GO" id="GO:0012505">
    <property type="term" value="C:endomembrane system"/>
    <property type="evidence" value="ECO:0007669"/>
    <property type="project" value="UniProtKB-SubCell"/>
</dbReference>
<dbReference type="InterPro" id="IPR001757">
    <property type="entry name" value="P_typ_ATPase"/>
</dbReference>
<dbReference type="SFLD" id="SFLDG00002">
    <property type="entry name" value="C1.7:_P-type_atpase_like"/>
    <property type="match status" value="1"/>
</dbReference>
<sequence length="897" mass="96102">MTESWHSLSPNEALEKLEATASGLNDEVVKKRQLQYGPNALEEKPGKPPLLVFLSQFANPLVYVLFVAAAVSIFTGHAVDTLTIFGVLLINAAIGYIQETRAEKAMASLKEMTAPKATVRRGGRLHDIPARELVPGDIIILAAGDRVPADARLIQITGLETNESALTGESEPVEKGLHQVPDETTMADQADVVFQGTSVTQGQGEAVVVATGMATELGRIAGSLEEIPQEKTPLQKNIDRLSKSLVFILLGVCVLILAVGLIRGLGLTDMVLFAIAAAVSAIPEGLPAVVTVVLAIGMRIMAARHAIIRRLVAVETLGSATVICSDKTGTLTINQMTLRKLYFDGRTIEVTGEGYRPEGDFKEGERTLNITEEETLLNLLRVSALTNDASITTGAECCNIFGDPTEAALLVAAAKAGIVKTDLEKSEPRLDEIPFSSELQYMATLNAVGDDLQTINLKGAAEKVLGMCNLIWREGRVLELDDEVRENVKQEIEAMAAAGLRVLALASADLAEPVSSFDNLSFEDKLTFIGLAGIADPPRAEARDAVAMARGAGIRVVMITGDHVSTAKAIAGQVGIDGDHALTGTELSAMTESDFARAVEKVSVYARTEPLQKLRIVKALKARGEVVAVTGDGVNDAPALKAADIGVAMGKSGTDVAREAADMVLADDNFASVVAAVEEGRGIFNRLRAVFYYLLASNIGELLALAAAIAIIGQAPLLAVQILWVNVVTDATLTVPLALEPRRGDELDGPPRSPEVGLLYPGMIWRIGYTAAIMAVAVFGIFWWGLRHETLEQARTLAFCTIVSFELFKGFVARTDNKPVLKIGLFSNKWFMFAMGIAVSLQLAAVYLPFMQAAFHTAPPSLTDWLIIIGAGLSIFVIEELRKQFFPELFSKGKWRK</sequence>
<keyword evidence="5" id="KW-0547">Nucleotide-binding</keyword>
<dbReference type="PRINTS" id="PR00120">
    <property type="entry name" value="HATPASE"/>
</dbReference>
<dbReference type="PANTHER" id="PTHR43294">
    <property type="entry name" value="SODIUM/POTASSIUM-TRANSPORTING ATPASE SUBUNIT ALPHA"/>
    <property type="match status" value="1"/>
</dbReference>
<gene>
    <name evidence="13" type="ORF">JP09_004485</name>
</gene>
<feature type="transmembrane region" description="Helical" evidence="11">
    <location>
        <begin position="862"/>
        <end position="878"/>
    </location>
</feature>
<accession>A0A2P5P7V9</accession>
<evidence type="ECO:0000256" key="11">
    <source>
        <dbReference type="SAM" id="Phobius"/>
    </source>
</evidence>
<evidence type="ECO:0000256" key="6">
    <source>
        <dbReference type="ARBA" id="ARBA00022840"/>
    </source>
</evidence>
<comment type="similarity">
    <text evidence="2">Belongs to the cation transport ATPase (P-type) (TC 3.A.3) family. Type IIA subfamily.</text>
</comment>
<dbReference type="Pfam" id="PF00122">
    <property type="entry name" value="E1-E2_ATPase"/>
    <property type="match status" value="1"/>
</dbReference>
<dbReference type="FunFam" id="3.40.50.1000:FF:000083">
    <property type="entry name" value="Sodium/potassium-transporting ATPase subunit alpha"/>
    <property type="match status" value="1"/>
</dbReference>
<evidence type="ECO:0000256" key="5">
    <source>
        <dbReference type="ARBA" id="ARBA00022741"/>
    </source>
</evidence>
<dbReference type="PROSITE" id="PS00154">
    <property type="entry name" value="ATPASE_E1_E2"/>
    <property type="match status" value="1"/>
</dbReference>
<dbReference type="SUPFAM" id="SSF56784">
    <property type="entry name" value="HAD-like"/>
    <property type="match status" value="1"/>
</dbReference>
<dbReference type="InterPro" id="IPR023299">
    <property type="entry name" value="ATPase_P-typ_cyto_dom_N"/>
</dbReference>
<dbReference type="GO" id="GO:0036376">
    <property type="term" value="P:sodium ion export across plasma membrane"/>
    <property type="evidence" value="ECO:0007669"/>
    <property type="project" value="TreeGrafter"/>
</dbReference>
<evidence type="ECO:0000259" key="12">
    <source>
        <dbReference type="SMART" id="SM00831"/>
    </source>
</evidence>
<dbReference type="GO" id="GO:0006883">
    <property type="term" value="P:intracellular sodium ion homeostasis"/>
    <property type="evidence" value="ECO:0007669"/>
    <property type="project" value="TreeGrafter"/>
</dbReference>
<dbReference type="GO" id="GO:0005391">
    <property type="term" value="F:P-type sodium:potassium-exchanging transporter activity"/>
    <property type="evidence" value="ECO:0007669"/>
    <property type="project" value="TreeGrafter"/>
</dbReference>
<keyword evidence="6" id="KW-0067">ATP-binding</keyword>
<dbReference type="RefSeq" id="WP_102331782.1">
    <property type="nucleotide sequence ID" value="NZ_CP058566.2"/>
</dbReference>
<feature type="transmembrane region" description="Helical" evidence="11">
    <location>
        <begin position="830"/>
        <end position="850"/>
    </location>
</feature>
<reference evidence="13 14" key="1">
    <citation type="journal article" date="2017" name="ISME J.">
        <title>Grape pomace compost harbors organohalide-respiring Dehalogenimonas species with novel reductive dehalogenase genes.</title>
        <authorList>
            <person name="Yang Y."/>
            <person name="Higgins S.A."/>
            <person name="Yan J."/>
            <person name="Simsir B."/>
            <person name="Chourey K."/>
            <person name="Iyer R."/>
            <person name="Hettich R.L."/>
            <person name="Baldwin B."/>
            <person name="Ogles D.M."/>
            <person name="Loffler F.E."/>
        </authorList>
    </citation>
    <scope>NUCLEOTIDE SEQUENCE [LARGE SCALE GENOMIC DNA]</scope>
    <source>
        <strain evidence="13 14">GP</strain>
    </source>
</reference>
<dbReference type="EMBL" id="JQAN02000008">
    <property type="protein sequence ID" value="PPD58369.1"/>
    <property type="molecule type" value="Genomic_DNA"/>
</dbReference>
<evidence type="ECO:0000256" key="4">
    <source>
        <dbReference type="ARBA" id="ARBA00022692"/>
    </source>
</evidence>
<proteinExistence type="inferred from homology"/>
<dbReference type="SUPFAM" id="SSF81653">
    <property type="entry name" value="Calcium ATPase, transduction domain A"/>
    <property type="match status" value="1"/>
</dbReference>
<dbReference type="InterPro" id="IPR023214">
    <property type="entry name" value="HAD_sf"/>
</dbReference>
<keyword evidence="4 11" id="KW-0812">Transmembrane</keyword>
<feature type="transmembrane region" description="Helical" evidence="11">
    <location>
        <begin position="271"/>
        <end position="296"/>
    </location>
</feature>
<dbReference type="GO" id="GO:1902600">
    <property type="term" value="P:proton transmembrane transport"/>
    <property type="evidence" value="ECO:0007669"/>
    <property type="project" value="TreeGrafter"/>
</dbReference>
<feature type="domain" description="Cation-transporting P-type ATPase N-terminal" evidence="12">
    <location>
        <begin position="4"/>
        <end position="77"/>
    </location>
</feature>
<dbReference type="Proteomes" id="UP000235653">
    <property type="component" value="Unassembled WGS sequence"/>
</dbReference>
<dbReference type="PANTHER" id="PTHR43294:SF20">
    <property type="entry name" value="P-TYPE ATPASE"/>
    <property type="match status" value="1"/>
</dbReference>
<dbReference type="OrthoDB" id="9760364at2"/>
<keyword evidence="14" id="KW-1185">Reference proteome</keyword>
<name>A0A2P5P7V9_9CHLR</name>
<dbReference type="InterPro" id="IPR008250">
    <property type="entry name" value="ATPase_P-typ_transduc_dom_A_sf"/>
</dbReference>
<dbReference type="GO" id="GO:1990573">
    <property type="term" value="P:potassium ion import across plasma membrane"/>
    <property type="evidence" value="ECO:0007669"/>
    <property type="project" value="TreeGrafter"/>
</dbReference>
<dbReference type="InterPro" id="IPR004014">
    <property type="entry name" value="ATPase_P-typ_cation-transptr_N"/>
</dbReference>
<dbReference type="InterPro" id="IPR018303">
    <property type="entry name" value="ATPase_P-typ_P_site"/>
</dbReference>
<dbReference type="Pfam" id="PF13246">
    <property type="entry name" value="Cation_ATPase"/>
    <property type="match status" value="1"/>
</dbReference>
<dbReference type="PRINTS" id="PR00119">
    <property type="entry name" value="CATATPASE"/>
</dbReference>
<dbReference type="SFLD" id="SFLDF00027">
    <property type="entry name" value="p-type_atpase"/>
    <property type="match status" value="1"/>
</dbReference>
<feature type="transmembrane region" description="Helical" evidence="11">
    <location>
        <begin position="245"/>
        <end position="265"/>
    </location>
</feature>
<evidence type="ECO:0000256" key="2">
    <source>
        <dbReference type="ARBA" id="ARBA00005675"/>
    </source>
</evidence>
<evidence type="ECO:0000256" key="10">
    <source>
        <dbReference type="ARBA" id="ARBA00023136"/>
    </source>
</evidence>
<organism evidence="13 14">
    <name type="scientific">Dehalogenimonas etheniformans</name>
    <dbReference type="NCBI Taxonomy" id="1536648"/>
    <lineage>
        <taxon>Bacteria</taxon>
        <taxon>Bacillati</taxon>
        <taxon>Chloroflexota</taxon>
        <taxon>Dehalococcoidia</taxon>
        <taxon>Dehalococcoidales</taxon>
        <taxon>Dehalococcoidaceae</taxon>
        <taxon>Dehalogenimonas</taxon>
    </lineage>
</organism>
<feature type="transmembrane region" description="Helical" evidence="11">
    <location>
        <begin position="81"/>
        <end position="97"/>
    </location>
</feature>
<evidence type="ECO:0000256" key="7">
    <source>
        <dbReference type="ARBA" id="ARBA00022842"/>
    </source>
</evidence>
<evidence type="ECO:0000313" key="13">
    <source>
        <dbReference type="EMBL" id="PPD58369.1"/>
    </source>
</evidence>
<keyword evidence="7" id="KW-0460">Magnesium</keyword>